<feature type="chain" id="PRO_5005575043" evidence="10">
    <location>
        <begin position="22"/>
        <end position="598"/>
    </location>
</feature>
<organism evidence="12 13">
    <name type="scientific">Habropoda laboriosa</name>
    <dbReference type="NCBI Taxonomy" id="597456"/>
    <lineage>
        <taxon>Eukaryota</taxon>
        <taxon>Metazoa</taxon>
        <taxon>Ecdysozoa</taxon>
        <taxon>Arthropoda</taxon>
        <taxon>Hexapoda</taxon>
        <taxon>Insecta</taxon>
        <taxon>Pterygota</taxon>
        <taxon>Neoptera</taxon>
        <taxon>Endopterygota</taxon>
        <taxon>Hymenoptera</taxon>
        <taxon>Apocrita</taxon>
        <taxon>Aculeata</taxon>
        <taxon>Apoidea</taxon>
        <taxon>Anthophila</taxon>
        <taxon>Apidae</taxon>
        <taxon>Habropoda</taxon>
    </lineage>
</organism>
<protein>
    <submittedName>
        <fullName evidence="12">Glutamate [NMDA] receptor subunit 1</fullName>
    </submittedName>
</protein>
<feature type="domain" description="Ionotropic glutamate receptor C-terminal" evidence="11">
    <location>
        <begin position="331"/>
        <end position="546"/>
    </location>
</feature>
<evidence type="ECO:0000256" key="1">
    <source>
        <dbReference type="ARBA" id="ARBA00004651"/>
    </source>
</evidence>
<dbReference type="AlphaFoldDB" id="A0A0L7R4F3"/>
<keyword evidence="10" id="KW-0732">Signal</keyword>
<evidence type="ECO:0000256" key="7">
    <source>
        <dbReference type="ARBA" id="ARBA00023170"/>
    </source>
</evidence>
<feature type="transmembrane region" description="Helical" evidence="9">
    <location>
        <begin position="329"/>
        <end position="349"/>
    </location>
</feature>
<dbReference type="InterPro" id="IPR052192">
    <property type="entry name" value="Insect_Ionotropic_Sensory_Rcpt"/>
</dbReference>
<sequence length="598" mass="68881">MRISFAYLVTLVAATFSVVHEKRRFFHAGDFIDVETIVYCTRLTAKRLFNPERRIDVIYGDPVGDLENAIARTFVRAAPTLIADRATETKNARIPCYVVIEHDRFVDSRRTFLHGKPGLRTLQYLFVTKAEREQVYLFARDLLNVGYRDAAFLMFDERTIGTVIRANATRNEITLSSVGSCTPFATDLDRISAFAADSRRFCLLGGCTMKYGIVTDATVSFWRKEDTLKLKRNETLQAVGGLIIENFGKLNNLSIDSSAGINIPWPEAFKKLINREIDVIAGSKPEDPQILNNVEVICWYMFRDMVIASQVRVKKVENDILKLLMPFHYVVWICVILVFLVYALLLLTLRRLASKGLIKERVKFAYVCAISLAQGVTLPRNFGLRLVLLLWMLFSLYLSVTYSGTFTSSLAQVETEELLEDLEQVRDSGEPLGGPSVVRSYFNNSDDQFIRDLYERYKVMEPEEALATIFTKKGFAVLQQFTVDRMNWYYKNNRSLRMYTLPKPVFRFPVFLFARKGYIYRRPLRKLVTKYRETGMIDKLDNVLTIEEDKQIVLHQGSDEILNMKHLRPIFDIFFLCQGIGCLIFLIELLTAYIQRTS</sequence>
<feature type="transmembrane region" description="Helical" evidence="9">
    <location>
        <begin position="361"/>
        <end position="378"/>
    </location>
</feature>
<dbReference type="EMBL" id="KQ414658">
    <property type="protein sequence ID" value="KOC65636.1"/>
    <property type="molecule type" value="Genomic_DNA"/>
</dbReference>
<keyword evidence="7 12" id="KW-0675">Receptor</keyword>
<proteinExistence type="inferred from homology"/>
<feature type="transmembrane region" description="Helical" evidence="9">
    <location>
        <begin position="384"/>
        <end position="402"/>
    </location>
</feature>
<evidence type="ECO:0000256" key="9">
    <source>
        <dbReference type="SAM" id="Phobius"/>
    </source>
</evidence>
<comment type="similarity">
    <text evidence="2">Belongs to the glutamate-gated ion channel (TC 1.A.10.1) family.</text>
</comment>
<feature type="transmembrane region" description="Helical" evidence="9">
    <location>
        <begin position="573"/>
        <end position="594"/>
    </location>
</feature>
<evidence type="ECO:0000259" key="11">
    <source>
        <dbReference type="Pfam" id="PF00060"/>
    </source>
</evidence>
<evidence type="ECO:0000313" key="12">
    <source>
        <dbReference type="EMBL" id="KOC65636.1"/>
    </source>
</evidence>
<evidence type="ECO:0000256" key="5">
    <source>
        <dbReference type="ARBA" id="ARBA00022989"/>
    </source>
</evidence>
<dbReference type="PANTHER" id="PTHR42643:SF37">
    <property type="entry name" value="IONOTROPIC RECEPTOR 11A-RELATED"/>
    <property type="match status" value="1"/>
</dbReference>
<dbReference type="GO" id="GO:0005886">
    <property type="term" value="C:plasma membrane"/>
    <property type="evidence" value="ECO:0007669"/>
    <property type="project" value="UniProtKB-SubCell"/>
</dbReference>
<name>A0A0L7R4F3_9HYME</name>
<keyword evidence="8" id="KW-0325">Glycoprotein</keyword>
<keyword evidence="5 9" id="KW-1133">Transmembrane helix</keyword>
<dbReference type="GO" id="GO:0015276">
    <property type="term" value="F:ligand-gated monoatomic ion channel activity"/>
    <property type="evidence" value="ECO:0007669"/>
    <property type="project" value="InterPro"/>
</dbReference>
<comment type="subcellular location">
    <subcellularLocation>
        <location evidence="1">Cell membrane</location>
        <topology evidence="1">Multi-pass membrane protein</topology>
    </subcellularLocation>
</comment>
<evidence type="ECO:0000313" key="13">
    <source>
        <dbReference type="Proteomes" id="UP000053825"/>
    </source>
</evidence>
<dbReference type="Gene3D" id="1.10.287.70">
    <property type="match status" value="1"/>
</dbReference>
<evidence type="ECO:0000256" key="4">
    <source>
        <dbReference type="ARBA" id="ARBA00022692"/>
    </source>
</evidence>
<keyword evidence="13" id="KW-1185">Reference proteome</keyword>
<keyword evidence="4 9" id="KW-0812">Transmembrane</keyword>
<dbReference type="Proteomes" id="UP000053825">
    <property type="component" value="Unassembled WGS sequence"/>
</dbReference>
<keyword evidence="6 9" id="KW-0472">Membrane</keyword>
<keyword evidence="3" id="KW-1003">Cell membrane</keyword>
<evidence type="ECO:0000256" key="3">
    <source>
        <dbReference type="ARBA" id="ARBA00022475"/>
    </source>
</evidence>
<evidence type="ECO:0000256" key="8">
    <source>
        <dbReference type="ARBA" id="ARBA00023180"/>
    </source>
</evidence>
<dbReference type="PANTHER" id="PTHR42643">
    <property type="entry name" value="IONOTROPIC RECEPTOR 20A-RELATED"/>
    <property type="match status" value="1"/>
</dbReference>
<feature type="signal peptide" evidence="10">
    <location>
        <begin position="1"/>
        <end position="21"/>
    </location>
</feature>
<evidence type="ECO:0000256" key="6">
    <source>
        <dbReference type="ARBA" id="ARBA00023136"/>
    </source>
</evidence>
<evidence type="ECO:0000256" key="10">
    <source>
        <dbReference type="SAM" id="SignalP"/>
    </source>
</evidence>
<dbReference type="GO" id="GO:0050906">
    <property type="term" value="P:detection of stimulus involved in sensory perception"/>
    <property type="evidence" value="ECO:0007669"/>
    <property type="project" value="UniProtKB-ARBA"/>
</dbReference>
<evidence type="ECO:0000256" key="2">
    <source>
        <dbReference type="ARBA" id="ARBA00008685"/>
    </source>
</evidence>
<dbReference type="STRING" id="597456.A0A0L7R4F3"/>
<dbReference type="InterPro" id="IPR001320">
    <property type="entry name" value="Iontro_rcpt_C"/>
</dbReference>
<gene>
    <name evidence="12" type="ORF">WH47_00660</name>
</gene>
<reference evidence="12 13" key="1">
    <citation type="submission" date="2015-07" db="EMBL/GenBank/DDBJ databases">
        <title>The genome of Habropoda laboriosa.</title>
        <authorList>
            <person name="Pan H."/>
            <person name="Kapheim K."/>
        </authorList>
    </citation>
    <scope>NUCLEOTIDE SEQUENCE [LARGE SCALE GENOMIC DNA]</scope>
    <source>
        <strain evidence="12">0110345459</strain>
    </source>
</reference>
<accession>A0A0L7R4F3</accession>
<dbReference type="Pfam" id="PF00060">
    <property type="entry name" value="Lig_chan"/>
    <property type="match status" value="1"/>
</dbReference>